<dbReference type="GO" id="GO:0005975">
    <property type="term" value="P:carbohydrate metabolic process"/>
    <property type="evidence" value="ECO:0007669"/>
    <property type="project" value="InterPro"/>
</dbReference>
<dbReference type="Proteomes" id="UP000310017">
    <property type="component" value="Chromosome"/>
</dbReference>
<dbReference type="InterPro" id="IPR005501">
    <property type="entry name" value="LamB/YcsF/PxpA-like"/>
</dbReference>
<dbReference type="EC" id="3.5.2.9" evidence="1"/>
<dbReference type="EMBL" id="CP040710">
    <property type="protein sequence ID" value="QCX02317.1"/>
    <property type="molecule type" value="Genomic_DNA"/>
</dbReference>
<name>A0A5B7SUW2_9FLAO</name>
<dbReference type="AlphaFoldDB" id="A0A5B7SUW2"/>
<keyword evidence="2" id="KW-1185">Reference proteome</keyword>
<dbReference type="KEGG" id="asag:FGM00_06915"/>
<accession>A0A5B7SUW2</accession>
<dbReference type="Gene3D" id="3.20.20.370">
    <property type="entry name" value="Glycoside hydrolase/deacetylase"/>
    <property type="match status" value="1"/>
</dbReference>
<dbReference type="InterPro" id="IPR011330">
    <property type="entry name" value="Glyco_hydro/deAcase_b/a-brl"/>
</dbReference>
<dbReference type="SUPFAM" id="SSF88713">
    <property type="entry name" value="Glycoside hydrolase/deacetylase"/>
    <property type="match status" value="1"/>
</dbReference>
<dbReference type="NCBIfam" id="NF003816">
    <property type="entry name" value="PRK05406.1-5"/>
    <property type="match status" value="1"/>
</dbReference>
<dbReference type="PANTHER" id="PTHR30292:SF0">
    <property type="entry name" value="5-OXOPROLINASE SUBUNIT A"/>
    <property type="match status" value="1"/>
</dbReference>
<reference evidence="1 2" key="1">
    <citation type="submission" date="2019-05" db="EMBL/GenBank/DDBJ databases">
        <title>Genome sequencing of F202Z8.</title>
        <authorList>
            <person name="Kwon Y.M."/>
        </authorList>
    </citation>
    <scope>NUCLEOTIDE SEQUENCE [LARGE SCALE GENOMIC DNA]</scope>
    <source>
        <strain evidence="1 2">F202Z8</strain>
    </source>
</reference>
<keyword evidence="1" id="KW-0378">Hydrolase</keyword>
<protein>
    <submittedName>
        <fullName evidence="1">5-oxoprolinase subunit PxpA</fullName>
        <ecNumber evidence="1">3.5.2.9</ecNumber>
    </submittedName>
</protein>
<evidence type="ECO:0000313" key="2">
    <source>
        <dbReference type="Proteomes" id="UP000310017"/>
    </source>
</evidence>
<dbReference type="PANTHER" id="PTHR30292">
    <property type="entry name" value="UNCHARACTERIZED PROTEIN YBGL-RELATED"/>
    <property type="match status" value="1"/>
</dbReference>
<proteinExistence type="predicted"/>
<organism evidence="1 2">
    <name type="scientific">Aggregatimonas sangjinii</name>
    <dbReference type="NCBI Taxonomy" id="2583587"/>
    <lineage>
        <taxon>Bacteria</taxon>
        <taxon>Pseudomonadati</taxon>
        <taxon>Bacteroidota</taxon>
        <taxon>Flavobacteriia</taxon>
        <taxon>Flavobacteriales</taxon>
        <taxon>Flavobacteriaceae</taxon>
        <taxon>Aggregatimonas</taxon>
    </lineage>
</organism>
<sequence length="242" mass="26960">MDINCDVGEGVGNERELLPLISSCSIACGGHAGNEKSMRETIRLAMRHRVKIGAHPAYPDRQNFGRISMDISRDALSKSIHEQLTTFTSILKEENAILHHIKPHGALYNDLAKDEALCNTFLKSIAMYKSGSVLYVPFGSLIEQMATIEGFGVKREAFADRNYDNQLHLVSRKFSDAVLTEPTKVLNHLKMMVTEKKVRTAEGNLISIQADTYCIHGDTPDALKILTYISQKLPELNITTTK</sequence>
<dbReference type="GO" id="GO:0017168">
    <property type="term" value="F:5-oxoprolinase (ATP-hydrolyzing) activity"/>
    <property type="evidence" value="ECO:0007669"/>
    <property type="project" value="UniProtKB-EC"/>
</dbReference>
<dbReference type="Pfam" id="PF03746">
    <property type="entry name" value="LamB_YcsF"/>
    <property type="match status" value="1"/>
</dbReference>
<dbReference type="NCBIfam" id="NF003814">
    <property type="entry name" value="PRK05406.1-3"/>
    <property type="match status" value="1"/>
</dbReference>
<evidence type="ECO:0000313" key="1">
    <source>
        <dbReference type="EMBL" id="QCX02317.1"/>
    </source>
</evidence>
<gene>
    <name evidence="1" type="primary">pxpA</name>
    <name evidence="1" type="ORF">FGM00_06915</name>
</gene>
<dbReference type="OrthoDB" id="9773478at2"/>
<dbReference type="CDD" id="cd10801">
    <property type="entry name" value="LamB_YcsF_like_1"/>
    <property type="match status" value="1"/>
</dbReference>